<keyword evidence="2 3" id="KW-0175">Coiled coil</keyword>
<dbReference type="AlphaFoldDB" id="A0A804MIW4"/>
<dbReference type="GO" id="GO:0009904">
    <property type="term" value="P:chloroplast accumulation movement"/>
    <property type="evidence" value="ECO:0000318"/>
    <property type="project" value="GO_Central"/>
</dbReference>
<dbReference type="PANTHER" id="PTHR32054">
    <property type="entry name" value="HEAVY CHAIN, PUTATIVE, EXPRESSED-RELATED-RELATED"/>
    <property type="match status" value="1"/>
</dbReference>
<evidence type="ECO:0000256" key="3">
    <source>
        <dbReference type="SAM" id="Coils"/>
    </source>
</evidence>
<name>A0A804MIW4_MAIZE</name>
<dbReference type="EnsemblPlants" id="Zm00001eb089230_T001">
    <property type="protein sequence ID" value="Zm00001eb089230_P001"/>
    <property type="gene ID" value="Zm00001eb089230"/>
</dbReference>
<reference evidence="4" key="3">
    <citation type="submission" date="2021-05" db="UniProtKB">
        <authorList>
            <consortium name="EnsemblPlants"/>
        </authorList>
    </citation>
    <scope>IDENTIFICATION</scope>
    <source>
        <strain evidence="4">cv. B73</strain>
    </source>
</reference>
<organism evidence="4 5">
    <name type="scientific">Zea mays</name>
    <name type="common">Maize</name>
    <dbReference type="NCBI Taxonomy" id="4577"/>
    <lineage>
        <taxon>Eukaryota</taxon>
        <taxon>Viridiplantae</taxon>
        <taxon>Streptophyta</taxon>
        <taxon>Embryophyta</taxon>
        <taxon>Tracheophyta</taxon>
        <taxon>Spermatophyta</taxon>
        <taxon>Magnoliopsida</taxon>
        <taxon>Liliopsida</taxon>
        <taxon>Poales</taxon>
        <taxon>Poaceae</taxon>
        <taxon>PACMAD clade</taxon>
        <taxon>Panicoideae</taxon>
        <taxon>Andropogonodae</taxon>
        <taxon>Andropogoneae</taxon>
        <taxon>Tripsacinae</taxon>
        <taxon>Zea</taxon>
    </lineage>
</organism>
<reference evidence="4" key="2">
    <citation type="submission" date="2019-07" db="EMBL/GenBank/DDBJ databases">
        <authorList>
            <person name="Seetharam A."/>
            <person name="Woodhouse M."/>
            <person name="Cannon E."/>
        </authorList>
    </citation>
    <scope>NUCLEOTIDE SEQUENCE [LARGE SCALE GENOMIC DNA]</scope>
    <source>
        <strain evidence="4">cv. B73</strain>
    </source>
</reference>
<evidence type="ECO:0000313" key="5">
    <source>
        <dbReference type="Proteomes" id="UP000007305"/>
    </source>
</evidence>
<evidence type="ECO:0000256" key="1">
    <source>
        <dbReference type="ARBA" id="ARBA00005485"/>
    </source>
</evidence>
<dbReference type="GO" id="GO:0005829">
    <property type="term" value="C:cytosol"/>
    <property type="evidence" value="ECO:0000318"/>
    <property type="project" value="GO_Central"/>
</dbReference>
<dbReference type="Gramene" id="Zm00001eb089230_T003">
    <property type="protein sequence ID" value="Zm00001eb089230_P003"/>
    <property type="gene ID" value="Zm00001eb089230"/>
</dbReference>
<evidence type="ECO:0000313" key="4">
    <source>
        <dbReference type="EnsemblPlants" id="Zm00001eb089230_P003"/>
    </source>
</evidence>
<dbReference type="PANTHER" id="PTHR32054:SF9">
    <property type="entry name" value="OS04G0116200 PROTEIN"/>
    <property type="match status" value="1"/>
</dbReference>
<comment type="similarity">
    <text evidence="1">Belongs to the WEB family.</text>
</comment>
<gene>
    <name evidence="4" type="primary">LOC103646874</name>
</gene>
<reference evidence="5" key="1">
    <citation type="submission" date="2015-12" db="EMBL/GenBank/DDBJ databases">
        <title>Update maize B73 reference genome by single molecule sequencing technologies.</title>
        <authorList>
            <consortium name="Maize Genome Sequencing Project"/>
            <person name="Ware D."/>
        </authorList>
    </citation>
    <scope>NUCLEOTIDE SEQUENCE [LARGE SCALE GENOMIC DNA]</scope>
    <source>
        <strain evidence="5">cv. B73</strain>
    </source>
</reference>
<proteinExistence type="evidence at protein level"/>
<keyword evidence="6" id="KW-1267">Proteomics identification</keyword>
<keyword evidence="5" id="KW-1185">Reference proteome</keyword>
<evidence type="ECO:0000256" key="2">
    <source>
        <dbReference type="ARBA" id="ARBA00023054"/>
    </source>
</evidence>
<protein>
    <recommendedName>
        <fullName evidence="7">WEB family protein</fullName>
    </recommendedName>
</protein>
<dbReference type="GO" id="GO:0009903">
    <property type="term" value="P:chloroplast avoidance movement"/>
    <property type="evidence" value="ECO:0000318"/>
    <property type="project" value="GO_Central"/>
</dbReference>
<sequence length="303" mass="32527">MVGGAGGEVIGGGGCSGEVVVVVVGRAEIDTRAPFRSVKEAVALFGERVLAGELSAGRRGPLSSVTEVHPTRSSIAQNRMAATRPKHHAMSPATGAVTTAALRAVPPVVVTAGQLEEAKQKLEKEREEKQKMAGCIQTLQEELSHAMEELKRLKARDDEEAAGTKVIDLEIDEGLYFTEAAEKQMAPPPQGAAGGAGELQKKRYVTFADPPTVATTAAAACRAPPLPDVVMEVHRAPTHQLHQPHPHYYREPRFQRQMSAGHEAAKAMADEGRKKKKPLIPLVGALFMRRKKSSKSCHDDVAF</sequence>
<dbReference type="Proteomes" id="UP000007305">
    <property type="component" value="Chromosome 2"/>
</dbReference>
<dbReference type="OrthoDB" id="4585693at2759"/>
<dbReference type="KEGG" id="zma:103646874"/>
<accession>A0A804MIW4</accession>
<dbReference type="Gramene" id="Zm00001eb089230_T001">
    <property type="protein sequence ID" value="Zm00001eb089230_P001"/>
    <property type="gene ID" value="Zm00001eb089230"/>
</dbReference>
<dbReference type="GeneID" id="103646874"/>
<evidence type="ECO:0007829" key="6">
    <source>
        <dbReference type="PeptideAtlas" id="A0A804MIW4"/>
    </source>
</evidence>
<dbReference type="EnsemblPlants" id="Zm00001eb089230_T003">
    <property type="protein sequence ID" value="Zm00001eb089230_P003"/>
    <property type="gene ID" value="Zm00001eb089230"/>
</dbReference>
<dbReference type="RefSeq" id="XP_008669723.1">
    <property type="nucleotide sequence ID" value="XM_008671501.3"/>
</dbReference>
<evidence type="ECO:0008006" key="7">
    <source>
        <dbReference type="Google" id="ProtNLM"/>
    </source>
</evidence>
<feature type="coiled-coil region" evidence="3">
    <location>
        <begin position="108"/>
        <end position="160"/>
    </location>
</feature>